<dbReference type="Pfam" id="PF14559">
    <property type="entry name" value="TPR_19"/>
    <property type="match status" value="1"/>
</dbReference>
<evidence type="ECO:0000313" key="2">
    <source>
        <dbReference type="Proteomes" id="UP000316215"/>
    </source>
</evidence>
<dbReference type="Pfam" id="PF13432">
    <property type="entry name" value="TPR_16"/>
    <property type="match status" value="2"/>
</dbReference>
<dbReference type="EMBL" id="CP022310">
    <property type="protein sequence ID" value="QDI68331.1"/>
    <property type="molecule type" value="Genomic_DNA"/>
</dbReference>
<accession>A0A7W3M4Q1</accession>
<dbReference type="KEGG" id="sast:CD934_06330"/>
<keyword evidence="2" id="KW-1185">Reference proteome</keyword>
<protein>
    <submittedName>
        <fullName evidence="1">Uncharacterized protein</fullName>
    </submittedName>
</protein>
<dbReference type="InterPro" id="IPR011990">
    <property type="entry name" value="TPR-like_helical_dom_sf"/>
</dbReference>
<proteinExistence type="predicted"/>
<organism evidence="1 2">
    <name type="scientific">Streptomyces calvus</name>
    <dbReference type="NCBI Taxonomy" id="67282"/>
    <lineage>
        <taxon>Bacteria</taxon>
        <taxon>Bacillati</taxon>
        <taxon>Actinomycetota</taxon>
        <taxon>Actinomycetes</taxon>
        <taxon>Kitasatosporales</taxon>
        <taxon>Streptomycetaceae</taxon>
        <taxon>Streptomyces</taxon>
    </lineage>
</organism>
<sequence length="626" mass="69677">MTGTGRDHTFQEIRPVRALQTPAFELTEIREHQGFAEHDRRLEELAREAAVQAASRSELLLAPLVDSLSEMTLDLGDEFEDLLEDARANVREENHTVARELLEEYLERYPEHQEARYLRAYCLFRLDGEDQEEALRILRPLRDEPLEAGLRDRVGELRRELRRRLTPGEISAYSRTVGNDPRAALTRLETYLELAPEEGTLSCLLALGQARDGDLDKALATAERGAAEADGDKEHVAALARRLRLALLAPAVRPAVDALKRGALYEARAALSGIEPRLRDCVVLGDLDAFIGRLIVRPSEPAVPPLPADRLEDLHSLIAEPDTQQATRLMNAGRLEEAENLLARQMSLVPGFAWLNFLYAVCLLRLGRPDEAAACAETARRDPTITQAEDLLKVIRLQQDAVLINPVVAEYVEIMQSLGGGTSADRLGALRSRLALLERRLPELRRAARTDAGAQALQDLGKEIRDRLTDFGEAMAVSGLFDTYDRVMSTVQGGVRSDQQADRLAGSLDALATEIKAVSRRPGQTAATRERLDELAKIVSARRGELDRVKTSLKVSDLVRRFNRLAEEQTSPYTLLAGTDPHRVRTELAAILEQATRLRRGARSTLEDRDRTLLDDLIGAITRTLR</sequence>
<name>A0A514JLY2_9ACTN</name>
<dbReference type="AlphaFoldDB" id="A0A514JLY2"/>
<dbReference type="RefSeq" id="WP_161174536.1">
    <property type="nucleotide sequence ID" value="NZ_CP022310.1"/>
</dbReference>
<reference evidence="1 2" key="1">
    <citation type="submission" date="2017-07" db="EMBL/GenBank/DDBJ databases">
        <title>The Complete Genome of Streptomyces asterosporus-ZSY.</title>
        <authorList>
            <person name="Zhang S."/>
        </authorList>
    </citation>
    <scope>NUCLEOTIDE SEQUENCE [LARGE SCALE GENOMIC DNA]</scope>
    <source>
        <strain evidence="1 2">DSM 41452</strain>
    </source>
</reference>
<dbReference type="Proteomes" id="UP000316215">
    <property type="component" value="Chromosome"/>
</dbReference>
<gene>
    <name evidence="1" type="ORF">CD934_06330</name>
</gene>
<evidence type="ECO:0000313" key="1">
    <source>
        <dbReference type="EMBL" id="QDI68331.1"/>
    </source>
</evidence>
<dbReference type="Gene3D" id="1.25.40.10">
    <property type="entry name" value="Tetratricopeptide repeat domain"/>
    <property type="match status" value="2"/>
</dbReference>
<dbReference type="SUPFAM" id="SSF48452">
    <property type="entry name" value="TPR-like"/>
    <property type="match status" value="1"/>
</dbReference>
<accession>A0A514JLY2</accession>